<evidence type="ECO:0000313" key="2">
    <source>
        <dbReference type="Proteomes" id="UP001310890"/>
    </source>
</evidence>
<reference evidence="1" key="1">
    <citation type="submission" date="2023-08" db="EMBL/GenBank/DDBJ databases">
        <title>Black Yeasts Isolated from many extreme environments.</title>
        <authorList>
            <person name="Coleine C."/>
            <person name="Stajich J.E."/>
            <person name="Selbmann L."/>
        </authorList>
    </citation>
    <scope>NUCLEOTIDE SEQUENCE</scope>
    <source>
        <strain evidence="1">CCFEE 5401</strain>
    </source>
</reference>
<dbReference type="InterPro" id="IPR051654">
    <property type="entry name" value="Meroterpenoid_MTases"/>
</dbReference>
<dbReference type="PANTHER" id="PTHR35897:SF2">
    <property type="entry name" value="METHYLTRANSFERASE DOMAIN-CONTAINING PROTEIN"/>
    <property type="match status" value="1"/>
</dbReference>
<sequence length="291" mass="33530">MTSARDTKRDYSEPAYAKFQDRRACPFYRVNIDHRLAAETRELLEVYSKVSPERQSEHIHQIRDQAFDIRAYPCIGLGSWLTPQLRRLPIYPEILQRVKDGAFTMDVGTFIGHDLRRLVFDGAPSERLYGVDIVSHFKVGYDFFRDRETFKGHFIEADFLSDDSSELTALKAKVDVIIISQVLHQWDWDHQVSASVRLVAFSKSGTLVVGNQIGNVSAQEIALKDSLEVGQWRHNPESFARMWTVVGEATQTRWETQAWLRTFPEMGWDASDASWMEDGVRVIEFVARRVA</sequence>
<gene>
    <name evidence="1" type="ORF">LTR62_000976</name>
</gene>
<name>A0AAN7TH71_9PEZI</name>
<protein>
    <recommendedName>
        <fullName evidence="3">Methyltransferase domain-containing protein</fullName>
    </recommendedName>
</protein>
<proteinExistence type="predicted"/>
<accession>A0AAN7TH71</accession>
<organism evidence="1 2">
    <name type="scientific">Meristemomyces frigidus</name>
    <dbReference type="NCBI Taxonomy" id="1508187"/>
    <lineage>
        <taxon>Eukaryota</taxon>
        <taxon>Fungi</taxon>
        <taxon>Dikarya</taxon>
        <taxon>Ascomycota</taxon>
        <taxon>Pezizomycotina</taxon>
        <taxon>Dothideomycetes</taxon>
        <taxon>Dothideomycetidae</taxon>
        <taxon>Mycosphaerellales</taxon>
        <taxon>Teratosphaeriaceae</taxon>
        <taxon>Meristemomyces</taxon>
    </lineage>
</organism>
<dbReference type="AlphaFoldDB" id="A0AAN7TH71"/>
<evidence type="ECO:0000313" key="1">
    <source>
        <dbReference type="EMBL" id="KAK5107641.1"/>
    </source>
</evidence>
<dbReference type="InterPro" id="IPR029063">
    <property type="entry name" value="SAM-dependent_MTases_sf"/>
</dbReference>
<dbReference type="Gene3D" id="3.40.50.150">
    <property type="entry name" value="Vaccinia Virus protein VP39"/>
    <property type="match status" value="1"/>
</dbReference>
<dbReference type="PANTHER" id="PTHR35897">
    <property type="entry name" value="METHYLTRANSFERASE AUSD"/>
    <property type="match status" value="1"/>
</dbReference>
<dbReference type="EMBL" id="JAVRRL010000113">
    <property type="protein sequence ID" value="KAK5107641.1"/>
    <property type="molecule type" value="Genomic_DNA"/>
</dbReference>
<evidence type="ECO:0008006" key="3">
    <source>
        <dbReference type="Google" id="ProtNLM"/>
    </source>
</evidence>
<comment type="caution">
    <text evidence="1">The sequence shown here is derived from an EMBL/GenBank/DDBJ whole genome shotgun (WGS) entry which is preliminary data.</text>
</comment>
<dbReference type="Proteomes" id="UP001310890">
    <property type="component" value="Unassembled WGS sequence"/>
</dbReference>
<dbReference type="SUPFAM" id="SSF53335">
    <property type="entry name" value="S-adenosyl-L-methionine-dependent methyltransferases"/>
    <property type="match status" value="1"/>
</dbReference>